<evidence type="ECO:0000259" key="1">
    <source>
        <dbReference type="Pfam" id="PF00117"/>
    </source>
</evidence>
<name>A0ABX3UB77_KLUIN</name>
<protein>
    <recommendedName>
        <fullName evidence="1">Glutamine amidotransferase domain-containing protein</fullName>
    </recommendedName>
</protein>
<dbReference type="EMBL" id="MWPR01000041">
    <property type="protein sequence ID" value="ORJ48423.1"/>
    <property type="molecule type" value="Genomic_DNA"/>
</dbReference>
<dbReference type="InterPro" id="IPR029062">
    <property type="entry name" value="Class_I_gatase-like"/>
</dbReference>
<keyword evidence="3" id="KW-1185">Reference proteome</keyword>
<dbReference type="Proteomes" id="UP000192521">
    <property type="component" value="Unassembled WGS sequence"/>
</dbReference>
<comment type="caution">
    <text evidence="2">The sequence shown here is derived from an EMBL/GenBank/DDBJ whole genome shotgun (WGS) entry which is preliminary data.</text>
</comment>
<dbReference type="SUPFAM" id="SSF52317">
    <property type="entry name" value="Class I glutamine amidotransferase-like"/>
    <property type="match status" value="1"/>
</dbReference>
<gene>
    <name evidence="2" type="ORF">B2M27_20825</name>
</gene>
<organism evidence="2 3">
    <name type="scientific">Kluyvera intermedia</name>
    <name type="common">Enterobacter intermedius</name>
    <dbReference type="NCBI Taxonomy" id="61648"/>
    <lineage>
        <taxon>Bacteria</taxon>
        <taxon>Pseudomonadati</taxon>
        <taxon>Pseudomonadota</taxon>
        <taxon>Gammaproteobacteria</taxon>
        <taxon>Enterobacterales</taxon>
        <taxon>Enterobacteriaceae</taxon>
        <taxon>Kluyvera</taxon>
    </lineage>
</organism>
<evidence type="ECO:0000313" key="3">
    <source>
        <dbReference type="Proteomes" id="UP000192521"/>
    </source>
</evidence>
<dbReference type="Gene3D" id="3.40.50.880">
    <property type="match status" value="1"/>
</dbReference>
<accession>A0ABX3UB77</accession>
<proteinExistence type="predicted"/>
<reference evidence="2 3" key="1">
    <citation type="submission" date="2017-02" db="EMBL/GenBank/DDBJ databases">
        <title>Draft genome sequence of a Kluyvera intermedia isolate from a patient with a pancreatic abscess.</title>
        <authorList>
            <person name="Thele R."/>
        </authorList>
    </citation>
    <scope>NUCLEOTIDE SEQUENCE [LARGE SCALE GENOMIC DNA]</scope>
    <source>
        <strain evidence="2 3">FOSA7093</strain>
    </source>
</reference>
<dbReference type="InterPro" id="IPR017926">
    <property type="entry name" value="GATASE"/>
</dbReference>
<dbReference type="PANTHER" id="PTHR42695">
    <property type="entry name" value="GLUTAMINE AMIDOTRANSFERASE YLR126C-RELATED"/>
    <property type="match status" value="1"/>
</dbReference>
<feature type="domain" description="Glutamine amidotransferase" evidence="1">
    <location>
        <begin position="3"/>
        <end position="60"/>
    </location>
</feature>
<evidence type="ECO:0000313" key="2">
    <source>
        <dbReference type="EMBL" id="ORJ48423.1"/>
    </source>
</evidence>
<dbReference type="PROSITE" id="PS51273">
    <property type="entry name" value="GATASE_TYPE_1"/>
    <property type="match status" value="1"/>
</dbReference>
<dbReference type="Pfam" id="PF00117">
    <property type="entry name" value="GATase"/>
    <property type="match status" value="1"/>
</dbReference>
<dbReference type="InterPro" id="IPR044992">
    <property type="entry name" value="ChyE-like"/>
</dbReference>
<sequence length="118" mass="13131">MLLSTLPREFPAHLTHMQTVSRLPEGALALASSSHDQHQIVRYGPNAMSTQFHPEFTPAIAADMIRQREEVLTEEGFDPRALLASVLPSPEATEILRRFVHQAFSRTIPQSDDLAQSA</sequence>
<dbReference type="PANTHER" id="PTHR42695:SF5">
    <property type="entry name" value="GLUTAMINE AMIDOTRANSFERASE YLR126C-RELATED"/>
    <property type="match status" value="1"/>
</dbReference>